<keyword evidence="4" id="KW-1185">Reference proteome</keyword>
<dbReference type="AlphaFoldDB" id="A0A9W7FC45"/>
<evidence type="ECO:0000313" key="4">
    <source>
        <dbReference type="Proteomes" id="UP001165122"/>
    </source>
</evidence>
<dbReference type="InterPro" id="IPR001005">
    <property type="entry name" value="SANT/Myb"/>
</dbReference>
<dbReference type="EMBL" id="BRXW01000137">
    <property type="protein sequence ID" value="GMI09445.1"/>
    <property type="molecule type" value="Genomic_DNA"/>
</dbReference>
<dbReference type="InterPro" id="IPR009057">
    <property type="entry name" value="Homeodomain-like_sf"/>
</dbReference>
<dbReference type="Pfam" id="PF00249">
    <property type="entry name" value="Myb_DNA-binding"/>
    <property type="match status" value="1"/>
</dbReference>
<dbReference type="PROSITE" id="PS50090">
    <property type="entry name" value="MYB_LIKE"/>
    <property type="match status" value="1"/>
</dbReference>
<dbReference type="Gene3D" id="1.10.10.60">
    <property type="entry name" value="Homeodomain-like"/>
    <property type="match status" value="1"/>
</dbReference>
<gene>
    <name evidence="3" type="ORF">TrLO_g6846</name>
</gene>
<evidence type="ECO:0000313" key="3">
    <source>
        <dbReference type="EMBL" id="GMI09445.1"/>
    </source>
</evidence>
<feature type="domain" description="HTH myb-type" evidence="2">
    <location>
        <begin position="54"/>
        <end position="103"/>
    </location>
</feature>
<dbReference type="Proteomes" id="UP001165122">
    <property type="component" value="Unassembled WGS sequence"/>
</dbReference>
<sequence length="103" mass="12344">MATVKREKMYDKDNMNYVDEIEIKIEIKRQEGESLAHPDKFRELREANPSKVIRWTEEEDGALKRGIRKHGTDWEKIHETENEVFGRRTAGAIKGRYYDYLRE</sequence>
<feature type="domain" description="Myb-like" evidence="1">
    <location>
        <begin position="54"/>
        <end position="101"/>
    </location>
</feature>
<name>A0A9W7FC45_9STRA</name>
<dbReference type="PROSITE" id="PS51294">
    <property type="entry name" value="HTH_MYB"/>
    <property type="match status" value="1"/>
</dbReference>
<organism evidence="3 4">
    <name type="scientific">Triparma laevis f. longispina</name>
    <dbReference type="NCBI Taxonomy" id="1714387"/>
    <lineage>
        <taxon>Eukaryota</taxon>
        <taxon>Sar</taxon>
        <taxon>Stramenopiles</taxon>
        <taxon>Ochrophyta</taxon>
        <taxon>Bolidophyceae</taxon>
        <taxon>Parmales</taxon>
        <taxon>Triparmaceae</taxon>
        <taxon>Triparma</taxon>
    </lineage>
</organism>
<evidence type="ECO:0000259" key="1">
    <source>
        <dbReference type="PROSITE" id="PS50090"/>
    </source>
</evidence>
<dbReference type="SUPFAM" id="SSF46689">
    <property type="entry name" value="Homeodomain-like"/>
    <property type="match status" value="1"/>
</dbReference>
<comment type="caution">
    <text evidence="3">The sequence shown here is derived from an EMBL/GenBank/DDBJ whole genome shotgun (WGS) entry which is preliminary data.</text>
</comment>
<accession>A0A9W7FC45</accession>
<dbReference type="OrthoDB" id="10258692at2759"/>
<dbReference type="InterPro" id="IPR017930">
    <property type="entry name" value="Myb_dom"/>
</dbReference>
<proteinExistence type="predicted"/>
<protein>
    <recommendedName>
        <fullName evidence="5">Myb-like domain-containing protein</fullName>
    </recommendedName>
</protein>
<reference evidence="4" key="1">
    <citation type="journal article" date="2023" name="Commun. Biol.">
        <title>Genome analysis of Parmales, the sister group of diatoms, reveals the evolutionary specialization of diatoms from phago-mixotrophs to photoautotrophs.</title>
        <authorList>
            <person name="Ban H."/>
            <person name="Sato S."/>
            <person name="Yoshikawa S."/>
            <person name="Yamada K."/>
            <person name="Nakamura Y."/>
            <person name="Ichinomiya M."/>
            <person name="Sato N."/>
            <person name="Blanc-Mathieu R."/>
            <person name="Endo H."/>
            <person name="Kuwata A."/>
            <person name="Ogata H."/>
        </authorList>
    </citation>
    <scope>NUCLEOTIDE SEQUENCE [LARGE SCALE GENOMIC DNA]</scope>
    <source>
        <strain evidence="4">NIES 3700</strain>
    </source>
</reference>
<evidence type="ECO:0000259" key="2">
    <source>
        <dbReference type="PROSITE" id="PS51294"/>
    </source>
</evidence>
<evidence type="ECO:0008006" key="5">
    <source>
        <dbReference type="Google" id="ProtNLM"/>
    </source>
</evidence>
<dbReference type="SMART" id="SM00717">
    <property type="entry name" value="SANT"/>
    <property type="match status" value="1"/>
</dbReference>